<name>A0A177ATV2_9BILA</name>
<evidence type="ECO:0000313" key="2">
    <source>
        <dbReference type="Proteomes" id="UP000078046"/>
    </source>
</evidence>
<organism evidence="1 2">
    <name type="scientific">Intoshia linei</name>
    <dbReference type="NCBI Taxonomy" id="1819745"/>
    <lineage>
        <taxon>Eukaryota</taxon>
        <taxon>Metazoa</taxon>
        <taxon>Spiralia</taxon>
        <taxon>Lophotrochozoa</taxon>
        <taxon>Mesozoa</taxon>
        <taxon>Orthonectida</taxon>
        <taxon>Rhopaluridae</taxon>
        <taxon>Intoshia</taxon>
    </lineage>
</organism>
<proteinExistence type="predicted"/>
<reference evidence="1 2" key="1">
    <citation type="submission" date="2016-04" db="EMBL/GenBank/DDBJ databases">
        <title>The genome of Intoshia linei affirms orthonectids as highly simplified spiralians.</title>
        <authorList>
            <person name="Mikhailov K.V."/>
            <person name="Slusarev G.S."/>
            <person name="Nikitin M.A."/>
            <person name="Logacheva M.D."/>
            <person name="Penin A."/>
            <person name="Aleoshin V."/>
            <person name="Panchin Y.V."/>
        </authorList>
    </citation>
    <scope>NUCLEOTIDE SEQUENCE [LARGE SCALE GENOMIC DNA]</scope>
    <source>
        <strain evidence="1">Intl2013</strain>
        <tissue evidence="1">Whole animal</tissue>
    </source>
</reference>
<keyword evidence="2" id="KW-1185">Reference proteome</keyword>
<dbReference type="Proteomes" id="UP000078046">
    <property type="component" value="Unassembled WGS sequence"/>
</dbReference>
<dbReference type="AlphaFoldDB" id="A0A177ATV2"/>
<accession>A0A177ATV2</accession>
<gene>
    <name evidence="1" type="ORF">A3Q56_07639</name>
</gene>
<dbReference type="EMBL" id="LWCA01001688">
    <property type="protein sequence ID" value="OAF64664.1"/>
    <property type="molecule type" value="Genomic_DNA"/>
</dbReference>
<comment type="caution">
    <text evidence="1">The sequence shown here is derived from an EMBL/GenBank/DDBJ whole genome shotgun (WGS) entry which is preliminary data.</text>
</comment>
<protein>
    <submittedName>
        <fullName evidence="1">Uncharacterized protein</fullName>
    </submittedName>
</protein>
<evidence type="ECO:0000313" key="1">
    <source>
        <dbReference type="EMBL" id="OAF64664.1"/>
    </source>
</evidence>
<sequence length="130" mass="15034">MFPIYLKDASIITNTSFRKVRKILNLSINDSKIPSKSTIFYNANKILKSIKDTLKNDLFSFKLKFCLHFDGKRIIGYDGRKIEKLAVCISGENYGRLIVLRSLNNGKGRTIYDEIANIWEEFNLNDHNNV</sequence>